<reference evidence="1 2" key="1">
    <citation type="journal article" date="2024" name="G3 (Bethesda)">
        <title>Genome assembly of Hibiscus sabdariffa L. provides insights into metabolisms of medicinal natural products.</title>
        <authorList>
            <person name="Kim T."/>
        </authorList>
    </citation>
    <scope>NUCLEOTIDE SEQUENCE [LARGE SCALE GENOMIC DNA]</scope>
    <source>
        <strain evidence="1">TK-2024</strain>
        <tissue evidence="1">Old leaves</tissue>
    </source>
</reference>
<dbReference type="EMBL" id="JBBPBM010000023">
    <property type="protein sequence ID" value="KAK8546531.1"/>
    <property type="molecule type" value="Genomic_DNA"/>
</dbReference>
<dbReference type="PANTHER" id="PTHR35021">
    <property type="match status" value="1"/>
</dbReference>
<accession>A0ABR2DUF7</accession>
<protein>
    <submittedName>
        <fullName evidence="1">Uncharacterized protein</fullName>
    </submittedName>
</protein>
<name>A0ABR2DUF7_9ROSI</name>
<dbReference type="PANTHER" id="PTHR35021:SF8">
    <property type="entry name" value="FIBER PROTEIN FB17"/>
    <property type="match status" value="1"/>
</dbReference>
<gene>
    <name evidence="1" type="ORF">V6N12_027311</name>
</gene>
<sequence>MEKLVKAAELVGHGNLGQLQRNEGQNINCLIKDATDKMRAVPLPPEDIQEIKGLLKEIKNGLSAIPPQTLCRQCNQNCWQGLSLAGQQGIPNGTPTSLLDSLFHEDDAFLAFQRPMPDLETQLYPPSRDVSVESFNDEKLTTFLQQWDGNSKREGDFSKFDALQGEVDDRGVPLALIPIETKIKEAYSDITEKTTLSECAAFPTLKMLYATVKEMDELEQVENVSMDKLTDWRDAIIDAQQIRLEVRFAKDHLNKIVYAYFGSKPIDLTLDPHKELDVEIERLKNMLQLYQKCRSEAAANFKDKPLKTGLFRNLYSFD</sequence>
<proteinExistence type="predicted"/>
<evidence type="ECO:0000313" key="2">
    <source>
        <dbReference type="Proteomes" id="UP001472677"/>
    </source>
</evidence>
<evidence type="ECO:0000313" key="1">
    <source>
        <dbReference type="EMBL" id="KAK8546531.1"/>
    </source>
</evidence>
<keyword evidence="2" id="KW-1185">Reference proteome</keyword>
<comment type="caution">
    <text evidence="1">The sequence shown here is derived from an EMBL/GenBank/DDBJ whole genome shotgun (WGS) entry which is preliminary data.</text>
</comment>
<dbReference type="Proteomes" id="UP001472677">
    <property type="component" value="Unassembled WGS sequence"/>
</dbReference>
<organism evidence="1 2">
    <name type="scientific">Hibiscus sabdariffa</name>
    <name type="common">roselle</name>
    <dbReference type="NCBI Taxonomy" id="183260"/>
    <lineage>
        <taxon>Eukaryota</taxon>
        <taxon>Viridiplantae</taxon>
        <taxon>Streptophyta</taxon>
        <taxon>Embryophyta</taxon>
        <taxon>Tracheophyta</taxon>
        <taxon>Spermatophyta</taxon>
        <taxon>Magnoliopsida</taxon>
        <taxon>eudicotyledons</taxon>
        <taxon>Gunneridae</taxon>
        <taxon>Pentapetalae</taxon>
        <taxon>rosids</taxon>
        <taxon>malvids</taxon>
        <taxon>Malvales</taxon>
        <taxon>Malvaceae</taxon>
        <taxon>Malvoideae</taxon>
        <taxon>Hibiscus</taxon>
    </lineage>
</organism>